<dbReference type="InterPro" id="IPR036412">
    <property type="entry name" value="HAD-like_sf"/>
</dbReference>
<dbReference type="RefSeq" id="WP_011769661.1">
    <property type="nucleotide sequence ID" value="NC_008709.1"/>
</dbReference>
<name>A1SUD3_PSYIN</name>
<evidence type="ECO:0000259" key="1">
    <source>
        <dbReference type="Pfam" id="PF05116"/>
    </source>
</evidence>
<dbReference type="HOGENOM" id="CLU_063840_0_0_6"/>
<evidence type="ECO:0000313" key="3">
    <source>
        <dbReference type="Proteomes" id="UP000000639"/>
    </source>
</evidence>
<dbReference type="EMBL" id="CP000510">
    <property type="protein sequence ID" value="ABM03098.1"/>
    <property type="molecule type" value="Genomic_DNA"/>
</dbReference>
<protein>
    <submittedName>
        <fullName evidence="2">Sucrose-6F-phosphate phosphohydrolase</fullName>
    </submittedName>
</protein>
<keyword evidence="2" id="KW-0378">Hydrolase</keyword>
<gene>
    <name evidence="2" type="ordered locus">Ping_1269</name>
</gene>
<dbReference type="AlphaFoldDB" id="A1SUD3"/>
<dbReference type="KEGG" id="pin:Ping_1269"/>
<dbReference type="STRING" id="357804.Ping_1269"/>
<dbReference type="InterPro" id="IPR024197">
    <property type="entry name" value="TPP-like"/>
</dbReference>
<dbReference type="Gene3D" id="3.40.50.1000">
    <property type="entry name" value="HAD superfamily/HAD-like"/>
    <property type="match status" value="2"/>
</dbReference>
<keyword evidence="3" id="KW-1185">Reference proteome</keyword>
<feature type="domain" description="Sucrose phosphatase-like" evidence="1">
    <location>
        <begin position="30"/>
        <end position="230"/>
    </location>
</feature>
<dbReference type="GO" id="GO:0016787">
    <property type="term" value="F:hydrolase activity"/>
    <property type="evidence" value="ECO:0007669"/>
    <property type="project" value="UniProtKB-KW"/>
</dbReference>
<proteinExistence type="predicted"/>
<sequence length="253" mass="28590">MTQSSRIFVFTDLDDSLFSSKRKHTKTADSQITSVNKQGEIESYATLQQQKLVQMLAALKASFIAVTGRRTSAYKHCIIDQVTNSEYAIVSHGALILDKKSALLPCWINYLNNTYDMKHWQKKLTQAHCQLINYFSAMNCEARVRLIIDHDICTYICIKIPAHQHQESLLAKINLHLKQLDFSIHGNAGNFAVLPPYASKELAVNYLIKKLNISDKDVVFGIGDSVSDLPFIRNLDFAIFPKSSQIMKAISHV</sequence>
<dbReference type="Proteomes" id="UP000000639">
    <property type="component" value="Chromosome"/>
</dbReference>
<dbReference type="Pfam" id="PF05116">
    <property type="entry name" value="S6PP"/>
    <property type="match status" value="1"/>
</dbReference>
<dbReference type="OrthoDB" id="8746852at2"/>
<dbReference type="InterPro" id="IPR023214">
    <property type="entry name" value="HAD_sf"/>
</dbReference>
<dbReference type="InterPro" id="IPR006380">
    <property type="entry name" value="SPP-like_dom"/>
</dbReference>
<organism evidence="2 3">
    <name type="scientific">Psychromonas ingrahamii (strain DSM 17664 / CCUG 51855 / 37)</name>
    <dbReference type="NCBI Taxonomy" id="357804"/>
    <lineage>
        <taxon>Bacteria</taxon>
        <taxon>Pseudomonadati</taxon>
        <taxon>Pseudomonadota</taxon>
        <taxon>Gammaproteobacteria</taxon>
        <taxon>Alteromonadales</taxon>
        <taxon>Psychromonadaceae</taxon>
        <taxon>Psychromonas</taxon>
    </lineage>
</organism>
<dbReference type="eggNOG" id="COG0561">
    <property type="taxonomic scope" value="Bacteria"/>
</dbReference>
<reference evidence="2 3" key="1">
    <citation type="submission" date="2007-01" db="EMBL/GenBank/DDBJ databases">
        <title>Complete sequence of Psychromonas ingrahamii 37.</title>
        <authorList>
            <consortium name="US DOE Joint Genome Institute"/>
            <person name="Copeland A."/>
            <person name="Lucas S."/>
            <person name="Lapidus A."/>
            <person name="Barry K."/>
            <person name="Detter J.C."/>
            <person name="Glavina del Rio T."/>
            <person name="Hammon N."/>
            <person name="Israni S."/>
            <person name="Dalin E."/>
            <person name="Tice H."/>
            <person name="Pitluck S."/>
            <person name="Thompson L.S."/>
            <person name="Brettin T."/>
            <person name="Bruce D."/>
            <person name="Han C."/>
            <person name="Tapia R."/>
            <person name="Schmutz J."/>
            <person name="Larimer F."/>
            <person name="Land M."/>
            <person name="Hauser L."/>
            <person name="Kyrpides N."/>
            <person name="Ivanova N."/>
            <person name="Staley J."/>
            <person name="Richardson P."/>
        </authorList>
    </citation>
    <scope>NUCLEOTIDE SEQUENCE [LARGE SCALE GENOMIC DNA]</scope>
    <source>
        <strain evidence="2 3">37</strain>
    </source>
</reference>
<accession>A1SUD3</accession>
<dbReference type="SUPFAM" id="SSF56784">
    <property type="entry name" value="HAD-like"/>
    <property type="match status" value="1"/>
</dbReference>
<dbReference type="PIRSF" id="PIRSF030802">
    <property type="entry name" value="UCP030802"/>
    <property type="match status" value="1"/>
</dbReference>
<evidence type="ECO:0000313" key="2">
    <source>
        <dbReference type="EMBL" id="ABM03098.1"/>
    </source>
</evidence>